<dbReference type="RefSeq" id="WP_179788435.1">
    <property type="nucleotide sequence ID" value="NZ_BAAARR010000016.1"/>
</dbReference>
<keyword evidence="4" id="KW-1185">Reference proteome</keyword>
<dbReference type="GO" id="GO:0032259">
    <property type="term" value="P:methylation"/>
    <property type="evidence" value="ECO:0007669"/>
    <property type="project" value="UniProtKB-KW"/>
</dbReference>
<dbReference type="PANTHER" id="PTHR43591">
    <property type="entry name" value="METHYLTRANSFERASE"/>
    <property type="match status" value="1"/>
</dbReference>
<dbReference type="Pfam" id="PF08241">
    <property type="entry name" value="Methyltransf_11"/>
    <property type="match status" value="1"/>
</dbReference>
<name>A0A852ZFZ2_9ACTN</name>
<dbReference type="Gene3D" id="3.40.50.150">
    <property type="entry name" value="Vaccinia Virus protein VP39"/>
    <property type="match status" value="1"/>
</dbReference>
<keyword evidence="3" id="KW-0489">Methyltransferase</keyword>
<feature type="compositionally biased region" description="Pro residues" evidence="1">
    <location>
        <begin position="260"/>
        <end position="271"/>
    </location>
</feature>
<protein>
    <submittedName>
        <fullName evidence="3">SAM-dependent methyltransferase</fullName>
    </submittedName>
</protein>
<feature type="domain" description="Methyltransferase type 11" evidence="2">
    <location>
        <begin position="113"/>
        <end position="204"/>
    </location>
</feature>
<proteinExistence type="predicted"/>
<dbReference type="GO" id="GO:0008757">
    <property type="term" value="F:S-adenosylmethionine-dependent methyltransferase activity"/>
    <property type="evidence" value="ECO:0007669"/>
    <property type="project" value="InterPro"/>
</dbReference>
<evidence type="ECO:0000313" key="3">
    <source>
        <dbReference type="EMBL" id="NYH90808.1"/>
    </source>
</evidence>
<dbReference type="SUPFAM" id="SSF53335">
    <property type="entry name" value="S-adenosyl-L-methionine-dependent methyltransferases"/>
    <property type="match status" value="1"/>
</dbReference>
<dbReference type="Proteomes" id="UP000579605">
    <property type="component" value="Unassembled WGS sequence"/>
</dbReference>
<keyword evidence="3" id="KW-0808">Transferase</keyword>
<evidence type="ECO:0000256" key="1">
    <source>
        <dbReference type="SAM" id="MobiDB-lite"/>
    </source>
</evidence>
<evidence type="ECO:0000259" key="2">
    <source>
        <dbReference type="Pfam" id="PF08241"/>
    </source>
</evidence>
<feature type="region of interest" description="Disordered" evidence="1">
    <location>
        <begin position="253"/>
        <end position="278"/>
    </location>
</feature>
<comment type="caution">
    <text evidence="3">The sequence shown here is derived from an EMBL/GenBank/DDBJ whole genome shotgun (WGS) entry which is preliminary data.</text>
</comment>
<evidence type="ECO:0000313" key="4">
    <source>
        <dbReference type="Proteomes" id="UP000579605"/>
    </source>
</evidence>
<organism evidence="3 4">
    <name type="scientific">Actinopolymorpha rutila</name>
    <dbReference type="NCBI Taxonomy" id="446787"/>
    <lineage>
        <taxon>Bacteria</taxon>
        <taxon>Bacillati</taxon>
        <taxon>Actinomycetota</taxon>
        <taxon>Actinomycetes</taxon>
        <taxon>Propionibacteriales</taxon>
        <taxon>Actinopolymorphaceae</taxon>
        <taxon>Actinopolymorpha</taxon>
    </lineage>
</organism>
<reference evidence="3 4" key="1">
    <citation type="submission" date="2020-07" db="EMBL/GenBank/DDBJ databases">
        <title>Sequencing the genomes of 1000 actinobacteria strains.</title>
        <authorList>
            <person name="Klenk H.-P."/>
        </authorList>
    </citation>
    <scope>NUCLEOTIDE SEQUENCE [LARGE SCALE GENOMIC DNA]</scope>
    <source>
        <strain evidence="3 4">DSM 18448</strain>
    </source>
</reference>
<dbReference type="InterPro" id="IPR029063">
    <property type="entry name" value="SAM-dependent_MTases_sf"/>
</dbReference>
<dbReference type="CDD" id="cd02440">
    <property type="entry name" value="AdoMet_MTases"/>
    <property type="match status" value="1"/>
</dbReference>
<accession>A0A852ZFZ2</accession>
<dbReference type="InterPro" id="IPR013216">
    <property type="entry name" value="Methyltransf_11"/>
</dbReference>
<dbReference type="AlphaFoldDB" id="A0A852ZFZ2"/>
<sequence length="313" mass="33778">MIYQHPLAYLLGMEGLALLRAWAGDNGLDQQFVTARLAEIRRLLDDDNLTAHPGVLVERDATGTAYQQWAAGYDDPGNGLFDLDQPVVEEIVDSLRAGNGVENGVGNGVGTAVDAACGTGRLAAPLVERGYRVVGVDGSPDMLAQARRRLPGTEFLAGDLTRLPVRDDSADLVVTGLALTHVGDLGSVFAEFARVLRPGGDLVVSDVHHDLVFLGSVVKAVGPAGQPQLATTHRHTTGDFLRAALATGFRVRRYEERPRPAPPEDPLPEATPRPTHEIGDWRDWPWTLLGLVPEATRAAWNHPAVTVWHLQLD</sequence>
<dbReference type="EMBL" id="JACBZH010000001">
    <property type="protein sequence ID" value="NYH90808.1"/>
    <property type="molecule type" value="Genomic_DNA"/>
</dbReference>
<gene>
    <name evidence="3" type="ORF">F4554_003446</name>
</gene>